<dbReference type="FunFam" id="3.20.10.10:FF:000002">
    <property type="entry name" value="D-alanine aminotransferase"/>
    <property type="match status" value="1"/>
</dbReference>
<accession>A0A1H3X2W8</accession>
<protein>
    <submittedName>
        <fullName evidence="6">Branched-chain amino acid aminotransferase</fullName>
    </submittedName>
</protein>
<sequence length="283" mass="29848">MATTQRIWFNGSLVTDPTQGIISPIDHGLVVGDGVFEALKVEAAGAFAVTRHLERLSRSAAALGLPEPDHDACRAGIDAVLAGREWELGKIRITLTGGAGPLGSGAAWGPGTLIVAAEAVDPPAPETRIITLPWTRNLSGAMTGVKTTSYGENVRGLAFAEERGATEGIFANTSGYLAEGTGSNIFLVFGDQVVTPPLTAGILDGVTRALVIRWWNEQAALEVVERDLSVVEAQQADEVFITSSTRDVQAVTSWDDHDFPAGDVTRAVAQCFAAGWQAELDPR</sequence>
<evidence type="ECO:0000256" key="2">
    <source>
        <dbReference type="ARBA" id="ARBA00009320"/>
    </source>
</evidence>
<dbReference type="SUPFAM" id="SSF56752">
    <property type="entry name" value="D-aminoacid aminotransferase-like PLP-dependent enzymes"/>
    <property type="match status" value="1"/>
</dbReference>
<evidence type="ECO:0000256" key="3">
    <source>
        <dbReference type="ARBA" id="ARBA00022898"/>
    </source>
</evidence>
<dbReference type="RefSeq" id="WP_092561784.1">
    <property type="nucleotide sequence ID" value="NZ_FNQV01000003.1"/>
</dbReference>
<dbReference type="InterPro" id="IPR043132">
    <property type="entry name" value="BCAT-like_C"/>
</dbReference>
<evidence type="ECO:0000256" key="1">
    <source>
        <dbReference type="ARBA" id="ARBA00001933"/>
    </source>
</evidence>
<dbReference type="InterPro" id="IPR043131">
    <property type="entry name" value="BCAT-like_N"/>
</dbReference>
<dbReference type="InterPro" id="IPR050571">
    <property type="entry name" value="Class-IV_PLP-Dep_Aminotrnsfr"/>
</dbReference>
<dbReference type="PROSITE" id="PS00770">
    <property type="entry name" value="AA_TRANSFER_CLASS_4"/>
    <property type="match status" value="1"/>
</dbReference>
<dbReference type="Proteomes" id="UP000199288">
    <property type="component" value="Unassembled WGS sequence"/>
</dbReference>
<dbReference type="GO" id="GO:0005829">
    <property type="term" value="C:cytosol"/>
    <property type="evidence" value="ECO:0007669"/>
    <property type="project" value="TreeGrafter"/>
</dbReference>
<dbReference type="Pfam" id="PF01063">
    <property type="entry name" value="Aminotran_4"/>
    <property type="match status" value="1"/>
</dbReference>
<dbReference type="GO" id="GO:0008483">
    <property type="term" value="F:transaminase activity"/>
    <property type="evidence" value="ECO:0007669"/>
    <property type="project" value="UniProtKB-KW"/>
</dbReference>
<dbReference type="GO" id="GO:0046394">
    <property type="term" value="P:carboxylic acid biosynthetic process"/>
    <property type="evidence" value="ECO:0007669"/>
    <property type="project" value="UniProtKB-ARBA"/>
</dbReference>
<keyword evidence="3 5" id="KW-0663">Pyridoxal phosphate</keyword>
<reference evidence="7" key="1">
    <citation type="submission" date="2016-10" db="EMBL/GenBank/DDBJ databases">
        <authorList>
            <person name="Varghese N."/>
            <person name="Submissions S."/>
        </authorList>
    </citation>
    <scope>NUCLEOTIDE SEQUENCE [LARGE SCALE GENOMIC DNA]</scope>
    <source>
        <strain evidence="7">KPR-1</strain>
    </source>
</reference>
<evidence type="ECO:0000256" key="4">
    <source>
        <dbReference type="RuleBase" id="RU004106"/>
    </source>
</evidence>
<dbReference type="PANTHER" id="PTHR42743:SF11">
    <property type="entry name" value="AMINODEOXYCHORISMATE LYASE"/>
    <property type="match status" value="1"/>
</dbReference>
<organism evidence="6 7">
    <name type="scientific">Bowdeniella nasicola</name>
    <dbReference type="NCBI Taxonomy" id="208480"/>
    <lineage>
        <taxon>Bacteria</taxon>
        <taxon>Bacillati</taxon>
        <taxon>Actinomycetota</taxon>
        <taxon>Actinomycetes</taxon>
        <taxon>Actinomycetales</taxon>
        <taxon>Actinomycetaceae</taxon>
        <taxon>Bowdeniella</taxon>
    </lineage>
</organism>
<evidence type="ECO:0000313" key="7">
    <source>
        <dbReference type="Proteomes" id="UP000199288"/>
    </source>
</evidence>
<proteinExistence type="inferred from homology"/>
<name>A0A1H3X2W8_9ACTO</name>
<dbReference type="InterPro" id="IPR001544">
    <property type="entry name" value="Aminotrans_IV"/>
</dbReference>
<dbReference type="OrthoDB" id="9805628at2"/>
<comment type="similarity">
    <text evidence="2 4">Belongs to the class-IV pyridoxal-phosphate-dependent aminotransferase family.</text>
</comment>
<keyword evidence="7" id="KW-1185">Reference proteome</keyword>
<dbReference type="PANTHER" id="PTHR42743">
    <property type="entry name" value="AMINO-ACID AMINOTRANSFERASE"/>
    <property type="match status" value="1"/>
</dbReference>
<dbReference type="InterPro" id="IPR036038">
    <property type="entry name" value="Aminotransferase-like"/>
</dbReference>
<dbReference type="Gene3D" id="3.30.470.10">
    <property type="match status" value="1"/>
</dbReference>
<dbReference type="InterPro" id="IPR018300">
    <property type="entry name" value="Aminotrans_IV_CS"/>
</dbReference>
<evidence type="ECO:0000256" key="5">
    <source>
        <dbReference type="RuleBase" id="RU004516"/>
    </source>
</evidence>
<keyword evidence="6" id="KW-0032">Aminotransferase</keyword>
<dbReference type="GO" id="GO:0008652">
    <property type="term" value="P:amino acid biosynthetic process"/>
    <property type="evidence" value="ECO:0007669"/>
    <property type="project" value="UniProtKB-ARBA"/>
</dbReference>
<evidence type="ECO:0000313" key="6">
    <source>
        <dbReference type="EMBL" id="SDZ92984.1"/>
    </source>
</evidence>
<dbReference type="AlphaFoldDB" id="A0A1H3X2W8"/>
<keyword evidence="6" id="KW-0808">Transferase</keyword>
<dbReference type="Gene3D" id="3.20.10.10">
    <property type="entry name" value="D-amino Acid Aminotransferase, subunit A, domain 2"/>
    <property type="match status" value="1"/>
</dbReference>
<comment type="cofactor">
    <cofactor evidence="1 5">
        <name>pyridoxal 5'-phosphate</name>
        <dbReference type="ChEBI" id="CHEBI:597326"/>
    </cofactor>
</comment>
<gene>
    <name evidence="6" type="ORF">SAMN02910418_00570</name>
</gene>
<dbReference type="EMBL" id="FNQV01000003">
    <property type="protein sequence ID" value="SDZ92984.1"/>
    <property type="molecule type" value="Genomic_DNA"/>
</dbReference>